<dbReference type="Gene3D" id="3.30.420.40">
    <property type="match status" value="2"/>
</dbReference>
<dbReference type="InterPro" id="IPR043129">
    <property type="entry name" value="ATPase_NBD"/>
</dbReference>
<comment type="caution">
    <text evidence="1">The sequence shown here is derived from an EMBL/GenBank/DDBJ whole genome shotgun (WGS) entry which is preliminary data.</text>
</comment>
<dbReference type="EMBL" id="BMER01000001">
    <property type="protein sequence ID" value="GGG73820.1"/>
    <property type="molecule type" value="Genomic_DNA"/>
</dbReference>
<dbReference type="AlphaFoldDB" id="A0A917M327"/>
<reference evidence="1" key="2">
    <citation type="submission" date="2020-09" db="EMBL/GenBank/DDBJ databases">
        <authorList>
            <person name="Sun Q."/>
            <person name="Zhou Y."/>
        </authorList>
    </citation>
    <scope>NUCLEOTIDE SEQUENCE</scope>
    <source>
        <strain evidence="1">CGMCC 1.12195</strain>
    </source>
</reference>
<dbReference type="Proteomes" id="UP000660862">
    <property type="component" value="Unassembled WGS sequence"/>
</dbReference>
<evidence type="ECO:0000313" key="2">
    <source>
        <dbReference type="Proteomes" id="UP000660862"/>
    </source>
</evidence>
<gene>
    <name evidence="1" type="ORF">GCM10007415_01470</name>
</gene>
<keyword evidence="2" id="KW-1185">Reference proteome</keyword>
<accession>A0A917M327</accession>
<sequence>MIIVADSGSTKTDWCILSRAGTHTRFSTAGINPFFMEESHLLPTIRTLIAPHVDETQVTNVSFYGAGCQGGKIAVMESVFKQIFPSAVSIQVHVDLLAAARALLGDSPGFAAILGTGTNTCLYDGNDISYHIDSLGFLLGDEGSGSAIGKRILVDFLRNRLSPELHSAFIREYGGNAEDIMDLLYKSSQPNRFCAGFARFLDIPDMDEVYRHDVVGSSFRAFFSRLVALYPDYQTYTFNCVGSIAHRFITILKEEAAYHGMTMGRILPSVIEELAGYHSREL</sequence>
<proteinExistence type="predicted"/>
<protein>
    <submittedName>
        <fullName evidence="1">ATPase</fullName>
    </submittedName>
</protein>
<dbReference type="InterPro" id="IPR052519">
    <property type="entry name" value="Euk-type_GlcNAc_Kinase"/>
</dbReference>
<dbReference type="SUPFAM" id="SSF53067">
    <property type="entry name" value="Actin-like ATPase domain"/>
    <property type="match status" value="2"/>
</dbReference>
<dbReference type="PANTHER" id="PTHR43190">
    <property type="entry name" value="N-ACETYL-D-GLUCOSAMINE KINASE"/>
    <property type="match status" value="1"/>
</dbReference>
<reference evidence="1" key="1">
    <citation type="journal article" date="2014" name="Int. J. Syst. Evol. Microbiol.">
        <title>Complete genome sequence of Corynebacterium casei LMG S-19264T (=DSM 44701T), isolated from a smear-ripened cheese.</title>
        <authorList>
            <consortium name="US DOE Joint Genome Institute (JGI-PGF)"/>
            <person name="Walter F."/>
            <person name="Albersmeier A."/>
            <person name="Kalinowski J."/>
            <person name="Ruckert C."/>
        </authorList>
    </citation>
    <scope>NUCLEOTIDE SEQUENCE</scope>
    <source>
        <strain evidence="1">CGMCC 1.12195</strain>
    </source>
</reference>
<evidence type="ECO:0000313" key="1">
    <source>
        <dbReference type="EMBL" id="GGG73820.1"/>
    </source>
</evidence>
<dbReference type="Gene3D" id="1.10.720.160">
    <property type="match status" value="1"/>
</dbReference>
<dbReference type="CDD" id="cd24079">
    <property type="entry name" value="ASKHA_NBD_PG1100-like"/>
    <property type="match status" value="1"/>
</dbReference>
<dbReference type="RefSeq" id="WP_188504033.1">
    <property type="nucleotide sequence ID" value="NZ_BMER01000001.1"/>
</dbReference>
<organism evidence="1 2">
    <name type="scientific">Parapedobacter pyrenivorans</name>
    <dbReference type="NCBI Taxonomy" id="1305674"/>
    <lineage>
        <taxon>Bacteria</taxon>
        <taxon>Pseudomonadati</taxon>
        <taxon>Bacteroidota</taxon>
        <taxon>Sphingobacteriia</taxon>
        <taxon>Sphingobacteriales</taxon>
        <taxon>Sphingobacteriaceae</taxon>
        <taxon>Parapedobacter</taxon>
    </lineage>
</organism>
<name>A0A917M327_9SPHI</name>
<dbReference type="PANTHER" id="PTHR43190:SF3">
    <property type="entry name" value="N-ACETYL-D-GLUCOSAMINE KINASE"/>
    <property type="match status" value="1"/>
</dbReference>